<feature type="domain" description="Copper resistance protein D" evidence="11">
    <location>
        <begin position="352"/>
        <end position="457"/>
    </location>
</feature>
<evidence type="ECO:0008006" key="14">
    <source>
        <dbReference type="Google" id="ProtNLM"/>
    </source>
</evidence>
<evidence type="ECO:0000256" key="1">
    <source>
        <dbReference type="ARBA" id="ARBA00004651"/>
    </source>
</evidence>
<dbReference type="GO" id="GO:0006825">
    <property type="term" value="P:copper ion transport"/>
    <property type="evidence" value="ECO:0007669"/>
    <property type="project" value="InterPro"/>
</dbReference>
<dbReference type="Proteomes" id="UP000262621">
    <property type="component" value="Unassembled WGS sequence"/>
</dbReference>
<sequence length="584" mass="59981">MTSRSSSAGRRASGRARWAWSTVLAGLLGLLAAVVPAAPAAAHAVLLGTDPVDGAVLATAPAQITLTFNEQVTVRPGGVRLLDAAGDELSSDSRSVDTTVVLTVPPELPGGTYILTYRVISADSHPVSGGFSFAVGAPSSSAVAVPESNPGRGLDILRQVSEAASYLGLLVGAGVLVFLLVLLRADAPVLRRRLLRLVAWSVGLTVATRLVLVPAVPAWQDGRDLDGLTDPALWTAGLGAEESLSSLLVVLGLGTAWWATVTVGSPPTTATTGGSTGAARRAALTAMAFTGVALAWGAVALVGHTRTYGPAWLVVTADVLHVVTAGVWLGGLVALAWTLTRSADLPPGAAARTVSAFSRTAAVLVGVLGLTGVLLGWRILGSWEGLWSTAYGTALLTKVGLTVVVLAVAAHNRFRLVPRVVAADRDDGSAAAWRLLRRSVRWEAALLVGVVATTGFLVTQSPVVTATGTPPAADAGERPIVVEAPLGSGRAVVRLTPGVVGVNSMELDLLDAAGQPVEPVDDPRLTVQLPAMDVGPLERTLSQTGPGRYEAVVDLPLAGSWVLQVSVRTSKYENPIARLPVEVG</sequence>
<accession>A0A372G345</accession>
<dbReference type="Pfam" id="PF05425">
    <property type="entry name" value="CopD"/>
    <property type="match status" value="1"/>
</dbReference>
<dbReference type="InterPro" id="IPR008457">
    <property type="entry name" value="Cu-R_CopD_dom"/>
</dbReference>
<feature type="transmembrane region" description="Helical" evidence="9">
    <location>
        <begin position="197"/>
        <end position="219"/>
    </location>
</feature>
<keyword evidence="7" id="KW-0186">Copper</keyword>
<dbReference type="InterPro" id="IPR008620">
    <property type="entry name" value="FixH"/>
</dbReference>
<evidence type="ECO:0000256" key="4">
    <source>
        <dbReference type="ARBA" id="ARBA00022723"/>
    </source>
</evidence>
<keyword evidence="6 9" id="KW-1133">Transmembrane helix</keyword>
<evidence type="ECO:0000259" key="10">
    <source>
        <dbReference type="Pfam" id="PF04234"/>
    </source>
</evidence>
<feature type="transmembrane region" description="Helical" evidence="9">
    <location>
        <begin position="444"/>
        <end position="463"/>
    </location>
</feature>
<name>A0A372G345_9ACTN</name>
<dbReference type="AlphaFoldDB" id="A0A372G345"/>
<dbReference type="RefSeq" id="WP_117226870.1">
    <property type="nucleotide sequence ID" value="NZ_CP061725.1"/>
</dbReference>
<feature type="transmembrane region" description="Helical" evidence="9">
    <location>
        <begin position="243"/>
        <end position="261"/>
    </location>
</feature>
<dbReference type="GO" id="GO:0042597">
    <property type="term" value="C:periplasmic space"/>
    <property type="evidence" value="ECO:0007669"/>
    <property type="project" value="InterPro"/>
</dbReference>
<comment type="subcellular location">
    <subcellularLocation>
        <location evidence="1">Cell membrane</location>
        <topology evidence="1">Multi-pass membrane protein</topology>
    </subcellularLocation>
</comment>
<evidence type="ECO:0000256" key="7">
    <source>
        <dbReference type="ARBA" id="ARBA00023008"/>
    </source>
</evidence>
<dbReference type="InterPro" id="IPR014755">
    <property type="entry name" value="Cu-Rt/internalin_Ig-like"/>
</dbReference>
<evidence type="ECO:0000256" key="5">
    <source>
        <dbReference type="ARBA" id="ARBA00022729"/>
    </source>
</evidence>
<feature type="transmembrane region" description="Helical" evidence="9">
    <location>
        <begin position="386"/>
        <end position="409"/>
    </location>
</feature>
<evidence type="ECO:0000256" key="8">
    <source>
        <dbReference type="ARBA" id="ARBA00023136"/>
    </source>
</evidence>
<feature type="transmembrane region" description="Helical" evidence="9">
    <location>
        <begin position="319"/>
        <end position="340"/>
    </location>
</feature>
<evidence type="ECO:0000256" key="6">
    <source>
        <dbReference type="ARBA" id="ARBA00022989"/>
    </source>
</evidence>
<dbReference type="InterPro" id="IPR014756">
    <property type="entry name" value="Ig_E-set"/>
</dbReference>
<dbReference type="PANTHER" id="PTHR34820">
    <property type="entry name" value="INNER MEMBRANE PROTEIN YEBZ"/>
    <property type="match status" value="1"/>
</dbReference>
<dbReference type="SUPFAM" id="SSF81296">
    <property type="entry name" value="E set domains"/>
    <property type="match status" value="1"/>
</dbReference>
<evidence type="ECO:0000256" key="9">
    <source>
        <dbReference type="SAM" id="Phobius"/>
    </source>
</evidence>
<feature type="transmembrane region" description="Helical" evidence="9">
    <location>
        <begin position="361"/>
        <end position="380"/>
    </location>
</feature>
<keyword evidence="13" id="KW-1185">Reference proteome</keyword>
<dbReference type="Gene3D" id="2.60.40.1220">
    <property type="match status" value="1"/>
</dbReference>
<comment type="caution">
    <text evidence="12">The sequence shown here is derived from an EMBL/GenBank/DDBJ whole genome shotgun (WGS) entry which is preliminary data.</text>
</comment>
<dbReference type="GO" id="GO:0046688">
    <property type="term" value="P:response to copper ion"/>
    <property type="evidence" value="ECO:0007669"/>
    <property type="project" value="InterPro"/>
</dbReference>
<dbReference type="GO" id="GO:0005886">
    <property type="term" value="C:plasma membrane"/>
    <property type="evidence" value="ECO:0007669"/>
    <property type="project" value="UniProtKB-SubCell"/>
</dbReference>
<dbReference type="Pfam" id="PF04234">
    <property type="entry name" value="CopC"/>
    <property type="match status" value="1"/>
</dbReference>
<keyword evidence="8 9" id="KW-0472">Membrane</keyword>
<protein>
    <recommendedName>
        <fullName evidence="14">Copper resistance protein CopC</fullName>
    </recommendedName>
</protein>
<reference evidence="12 13" key="1">
    <citation type="submission" date="2018-08" db="EMBL/GenBank/DDBJ databases">
        <title>Verrucosispora craniellae sp. nov., isolated from a marine sponge in the South China Sea.</title>
        <authorList>
            <person name="Li L."/>
            <person name="Lin H.W."/>
        </authorList>
    </citation>
    <scope>NUCLEOTIDE SEQUENCE [LARGE SCALE GENOMIC DNA]</scope>
    <source>
        <strain evidence="12 13">LHW63014</strain>
    </source>
</reference>
<evidence type="ECO:0000256" key="2">
    <source>
        <dbReference type="ARBA" id="ARBA00022475"/>
    </source>
</evidence>
<dbReference type="InterPro" id="IPR032694">
    <property type="entry name" value="CopC/D"/>
</dbReference>
<dbReference type="PANTHER" id="PTHR34820:SF4">
    <property type="entry name" value="INNER MEMBRANE PROTEIN YEBZ"/>
    <property type="match status" value="1"/>
</dbReference>
<gene>
    <name evidence="12" type="ORF">D0Q02_05375</name>
</gene>
<dbReference type="EMBL" id="QVFU01000003">
    <property type="protein sequence ID" value="RFS47432.1"/>
    <property type="molecule type" value="Genomic_DNA"/>
</dbReference>
<feature type="domain" description="CopC" evidence="10">
    <location>
        <begin position="43"/>
        <end position="135"/>
    </location>
</feature>
<evidence type="ECO:0000313" key="12">
    <source>
        <dbReference type="EMBL" id="RFS47432.1"/>
    </source>
</evidence>
<keyword evidence="4" id="KW-0479">Metal-binding</keyword>
<organism evidence="12 13">
    <name type="scientific">Micromonospora craniellae</name>
    <dbReference type="NCBI Taxonomy" id="2294034"/>
    <lineage>
        <taxon>Bacteria</taxon>
        <taxon>Bacillati</taxon>
        <taxon>Actinomycetota</taxon>
        <taxon>Actinomycetes</taxon>
        <taxon>Micromonosporales</taxon>
        <taxon>Micromonosporaceae</taxon>
        <taxon>Micromonospora</taxon>
    </lineage>
</organism>
<evidence type="ECO:0000259" key="11">
    <source>
        <dbReference type="Pfam" id="PF05425"/>
    </source>
</evidence>
<dbReference type="OrthoDB" id="5242236at2"/>
<feature type="transmembrane region" description="Helical" evidence="9">
    <location>
        <begin position="282"/>
        <end position="299"/>
    </location>
</feature>
<evidence type="ECO:0000313" key="13">
    <source>
        <dbReference type="Proteomes" id="UP000262621"/>
    </source>
</evidence>
<keyword evidence="5" id="KW-0732">Signal</keyword>
<proteinExistence type="predicted"/>
<dbReference type="Pfam" id="PF05751">
    <property type="entry name" value="FixH"/>
    <property type="match status" value="1"/>
</dbReference>
<feature type="transmembrane region" description="Helical" evidence="9">
    <location>
        <begin position="163"/>
        <end position="185"/>
    </location>
</feature>
<keyword evidence="3 9" id="KW-0812">Transmembrane</keyword>
<evidence type="ECO:0000256" key="3">
    <source>
        <dbReference type="ARBA" id="ARBA00022692"/>
    </source>
</evidence>
<keyword evidence="2" id="KW-1003">Cell membrane</keyword>
<dbReference type="InterPro" id="IPR007348">
    <property type="entry name" value="CopC_dom"/>
</dbReference>
<dbReference type="GO" id="GO:0005507">
    <property type="term" value="F:copper ion binding"/>
    <property type="evidence" value="ECO:0007669"/>
    <property type="project" value="InterPro"/>
</dbReference>